<gene>
    <name evidence="8" type="ORF">B7463_g6691</name>
</gene>
<sequence>MSDTNETKGAAIRHVEDSHTQASLENDVIIQREKRDARELQEEYNLPMKDVLESHLDADPKKVKRIMRKVDLRLVPILSLLYMWAFIDRSNLGNANIAGLSKDLKTNIGNRYSVLAMIFFVGYCLVDIPAAFVVRRVGPALWLGTIGTIWGIITICQGFTKTWGELALCRALLGFLEGGLVPAAMILLSVWYTRFEIQVRIAGFYVIGNASSGLAGLLAYGIEQMSGDDNLDGWSWIFIIEGIVSTVVGISVFFIVPSFPEKAAVKNSLGLPGFLTPEEAAIVLVRVERDRGDAVEDKLTFKLAMKHFQDWKLWEFTCYLILNNTGVYAFSYFLPTILQGGFGYSTGRAQLLSFPPYAVAAVWIMTCSYVADHYRTRGPLMVFNALLYIIGVSLTGFAPNVHARYGGVFLGVMGITANIPTQWAYQHNNMVGQSKKALTIACMIMGGAFGGIIAGNVFQSKDAPDYRSGLWICLGFQMAYFVLVMKNFVIFYVQNRRADRGEIIIEGQPGFRYTY</sequence>
<keyword evidence="2" id="KW-0813">Transport</keyword>
<feature type="transmembrane region" description="Helical" evidence="6">
    <location>
        <begin position="354"/>
        <end position="371"/>
    </location>
</feature>
<feature type="transmembrane region" description="Helical" evidence="6">
    <location>
        <begin position="378"/>
        <end position="399"/>
    </location>
</feature>
<evidence type="ECO:0000256" key="6">
    <source>
        <dbReference type="SAM" id="Phobius"/>
    </source>
</evidence>
<dbReference type="InterPro" id="IPR011701">
    <property type="entry name" value="MFS"/>
</dbReference>
<evidence type="ECO:0000256" key="1">
    <source>
        <dbReference type="ARBA" id="ARBA00004141"/>
    </source>
</evidence>
<feature type="transmembrane region" description="Helical" evidence="6">
    <location>
        <begin position="405"/>
        <end position="425"/>
    </location>
</feature>
<keyword evidence="4 6" id="KW-1133">Transmembrane helix</keyword>
<keyword evidence="3 6" id="KW-0812">Transmembrane</keyword>
<feature type="transmembrane region" description="Helical" evidence="6">
    <location>
        <begin position="204"/>
        <end position="222"/>
    </location>
</feature>
<dbReference type="Gene3D" id="1.20.1250.20">
    <property type="entry name" value="MFS general substrate transporter like domains"/>
    <property type="match status" value="2"/>
</dbReference>
<feature type="transmembrane region" description="Helical" evidence="6">
    <location>
        <begin position="437"/>
        <end position="457"/>
    </location>
</feature>
<feature type="transmembrane region" description="Helical" evidence="6">
    <location>
        <begin position="172"/>
        <end position="192"/>
    </location>
</feature>
<feature type="non-terminal residue" evidence="8">
    <location>
        <position position="515"/>
    </location>
</feature>
<feature type="transmembrane region" description="Helical" evidence="6">
    <location>
        <begin position="469"/>
        <end position="493"/>
    </location>
</feature>
<feature type="transmembrane region" description="Helical" evidence="6">
    <location>
        <begin position="70"/>
        <end position="87"/>
    </location>
</feature>
<evidence type="ECO:0000256" key="2">
    <source>
        <dbReference type="ARBA" id="ARBA00022448"/>
    </source>
</evidence>
<evidence type="ECO:0000313" key="9">
    <source>
        <dbReference type="Proteomes" id="UP000258309"/>
    </source>
</evidence>
<evidence type="ECO:0000259" key="7">
    <source>
        <dbReference type="PROSITE" id="PS50850"/>
    </source>
</evidence>
<dbReference type="SUPFAM" id="SSF103473">
    <property type="entry name" value="MFS general substrate transporter"/>
    <property type="match status" value="1"/>
</dbReference>
<dbReference type="GO" id="GO:0016020">
    <property type="term" value="C:membrane"/>
    <property type="evidence" value="ECO:0007669"/>
    <property type="project" value="UniProtKB-SubCell"/>
</dbReference>
<dbReference type="Pfam" id="PF07690">
    <property type="entry name" value="MFS_1"/>
    <property type="match status" value="1"/>
</dbReference>
<dbReference type="FunFam" id="1.20.1250.20:FF:000013">
    <property type="entry name" value="MFS general substrate transporter"/>
    <property type="match status" value="1"/>
</dbReference>
<dbReference type="OMA" id="FTHTWTE"/>
<dbReference type="InterPro" id="IPR036259">
    <property type="entry name" value="MFS_trans_sf"/>
</dbReference>
<name>A0A3E2H8D9_SCYLI</name>
<feature type="domain" description="Major facilitator superfamily (MFS) profile" evidence="7">
    <location>
        <begin position="74"/>
        <end position="497"/>
    </location>
</feature>
<dbReference type="PANTHER" id="PTHR43791">
    <property type="entry name" value="PERMEASE-RELATED"/>
    <property type="match status" value="1"/>
</dbReference>
<dbReference type="PANTHER" id="PTHR43791:SF3">
    <property type="entry name" value="MAJOR FACILITATOR SUPERFAMILY (MFS) PROFILE DOMAIN-CONTAINING PROTEIN"/>
    <property type="match status" value="1"/>
</dbReference>
<keyword evidence="9" id="KW-1185">Reference proteome</keyword>
<dbReference type="Proteomes" id="UP000258309">
    <property type="component" value="Unassembled WGS sequence"/>
</dbReference>
<dbReference type="PROSITE" id="PS50850">
    <property type="entry name" value="MFS"/>
    <property type="match status" value="1"/>
</dbReference>
<dbReference type="InterPro" id="IPR020846">
    <property type="entry name" value="MFS_dom"/>
</dbReference>
<organism evidence="8 9">
    <name type="scientific">Scytalidium lignicola</name>
    <name type="common">Hyphomycete</name>
    <dbReference type="NCBI Taxonomy" id="5539"/>
    <lineage>
        <taxon>Eukaryota</taxon>
        <taxon>Fungi</taxon>
        <taxon>Dikarya</taxon>
        <taxon>Ascomycota</taxon>
        <taxon>Pezizomycotina</taxon>
        <taxon>Leotiomycetes</taxon>
        <taxon>Leotiomycetes incertae sedis</taxon>
        <taxon>Scytalidium</taxon>
    </lineage>
</organism>
<dbReference type="FunFam" id="1.20.1250.20:FF:000018">
    <property type="entry name" value="MFS transporter permease"/>
    <property type="match status" value="1"/>
</dbReference>
<comment type="caution">
    <text evidence="8">The sequence shown here is derived from an EMBL/GenBank/DDBJ whole genome shotgun (WGS) entry which is preliminary data.</text>
</comment>
<keyword evidence="5 6" id="KW-0472">Membrane</keyword>
<comment type="subcellular location">
    <subcellularLocation>
        <location evidence="1">Membrane</location>
        <topology evidence="1">Multi-pass membrane protein</topology>
    </subcellularLocation>
</comment>
<dbReference type="GO" id="GO:0022857">
    <property type="term" value="F:transmembrane transporter activity"/>
    <property type="evidence" value="ECO:0007669"/>
    <property type="project" value="InterPro"/>
</dbReference>
<dbReference type="AlphaFoldDB" id="A0A3E2H8D9"/>
<feature type="transmembrane region" description="Helical" evidence="6">
    <location>
        <begin position="313"/>
        <end position="334"/>
    </location>
</feature>
<feature type="non-terminal residue" evidence="8">
    <location>
        <position position="1"/>
    </location>
</feature>
<dbReference type="EMBL" id="NCSJ02000122">
    <property type="protein sequence ID" value="RFU29650.1"/>
    <property type="molecule type" value="Genomic_DNA"/>
</dbReference>
<dbReference type="OrthoDB" id="3639251at2759"/>
<accession>A0A3E2H8D9</accession>
<feature type="transmembrane region" description="Helical" evidence="6">
    <location>
        <begin position="234"/>
        <end position="256"/>
    </location>
</feature>
<reference evidence="8 9" key="1">
    <citation type="submission" date="2018-05" db="EMBL/GenBank/DDBJ databases">
        <title>Draft genome sequence of Scytalidium lignicola DSM 105466, a ubiquitous saprotrophic fungus.</title>
        <authorList>
            <person name="Buettner E."/>
            <person name="Gebauer A.M."/>
            <person name="Hofrichter M."/>
            <person name="Liers C."/>
            <person name="Kellner H."/>
        </authorList>
    </citation>
    <scope>NUCLEOTIDE SEQUENCE [LARGE SCALE GENOMIC DNA]</scope>
    <source>
        <strain evidence="8 9">DSM 105466</strain>
    </source>
</reference>
<feature type="transmembrane region" description="Helical" evidence="6">
    <location>
        <begin position="112"/>
        <end position="134"/>
    </location>
</feature>
<feature type="transmembrane region" description="Helical" evidence="6">
    <location>
        <begin position="141"/>
        <end position="160"/>
    </location>
</feature>
<proteinExistence type="predicted"/>
<evidence type="ECO:0000256" key="4">
    <source>
        <dbReference type="ARBA" id="ARBA00022989"/>
    </source>
</evidence>
<evidence type="ECO:0000256" key="3">
    <source>
        <dbReference type="ARBA" id="ARBA00022692"/>
    </source>
</evidence>
<evidence type="ECO:0000313" key="8">
    <source>
        <dbReference type="EMBL" id="RFU29650.1"/>
    </source>
</evidence>
<evidence type="ECO:0000256" key="5">
    <source>
        <dbReference type="ARBA" id="ARBA00023136"/>
    </source>
</evidence>
<protein>
    <recommendedName>
        <fullName evidence="7">Major facilitator superfamily (MFS) profile domain-containing protein</fullName>
    </recommendedName>
</protein>